<feature type="region of interest" description="Disordered" evidence="6">
    <location>
        <begin position="736"/>
        <end position="764"/>
    </location>
</feature>
<dbReference type="InterPro" id="IPR051089">
    <property type="entry name" value="prtT"/>
</dbReference>
<keyword evidence="5" id="KW-0539">Nucleus</keyword>
<evidence type="ECO:0000256" key="1">
    <source>
        <dbReference type="ARBA" id="ARBA00004123"/>
    </source>
</evidence>
<feature type="compositionally biased region" description="Low complexity" evidence="6">
    <location>
        <begin position="113"/>
        <end position="123"/>
    </location>
</feature>
<feature type="region of interest" description="Disordered" evidence="6">
    <location>
        <begin position="929"/>
        <end position="992"/>
    </location>
</feature>
<feature type="region of interest" description="Disordered" evidence="6">
    <location>
        <begin position="113"/>
        <end position="166"/>
    </location>
</feature>
<dbReference type="AlphaFoldDB" id="A0A194S6R2"/>
<evidence type="ECO:0000313" key="8">
    <source>
        <dbReference type="EMBL" id="KPV75101.1"/>
    </source>
</evidence>
<dbReference type="OrthoDB" id="3364175at2759"/>
<dbReference type="PANTHER" id="PTHR31845:SF17">
    <property type="entry name" value="ZN(II)2CYS6 TRANSCRIPTION FACTOR (EUROFUNG)"/>
    <property type="match status" value="1"/>
</dbReference>
<dbReference type="Gene3D" id="4.10.240.10">
    <property type="entry name" value="Zn(2)-C6 fungal-type DNA-binding domain"/>
    <property type="match status" value="1"/>
</dbReference>
<keyword evidence="9" id="KW-1185">Reference proteome</keyword>
<dbReference type="GO" id="GO:0000981">
    <property type="term" value="F:DNA-binding transcription factor activity, RNA polymerase II-specific"/>
    <property type="evidence" value="ECO:0007669"/>
    <property type="project" value="InterPro"/>
</dbReference>
<dbReference type="GO" id="GO:0005634">
    <property type="term" value="C:nucleus"/>
    <property type="evidence" value="ECO:0007669"/>
    <property type="project" value="UniProtKB-SubCell"/>
</dbReference>
<dbReference type="Pfam" id="PF00172">
    <property type="entry name" value="Zn_clus"/>
    <property type="match status" value="1"/>
</dbReference>
<dbReference type="STRING" id="578459.A0A194S6R2"/>
<sequence>MDDASFSKGKAMRSRAACDPCRLVKQKCDGPSMIPCRRCMLYSLPCTYAVGAAAGPKKTAKVAAALAPTASTMQPLRQASTSQAQLDTPTNNLLHDMAARLRSIESAISSLQLSGLSSTSSPLRQPTGSRSSESPDEGPSPHGNSHQSGSDRGGDAAQGPARATDVGETAVQAINDAVELLHKVTSSGLAAFQSIGEDGPGSSVDGDNGNEHARSSTSQYEEGLVARILQSEGWTRPDVLDRGVMTAQEVEKTFEIFFTRLAPWTPLFPAIKADTHAVPDLYSPQAVRARSPLLFHSILLSTAYFLLPAPGEHSKRVYLGLTGIVNELVAPIVISTSRRDVTTDTARAFLLLIMWKSVQHAHFLSTSSSPPTSSAERQYKNNAVSSASLWVLETHLLRTLNVQSTAPHAFAAAVRHAVARGRKFDSAYVLSDPVAQHAIDDLRLWYWSLVADVHGALTTGRAMHFSNGEAALALRTARALAGFNLQASDVRLAAFVELYEVVREAMRSAWACTGDSVVAAGPSPCRWKPEWESEMDEFNRRIDAWELDWVERLRAAFVGGEKGGASDKIAWTTLGNKHLCKAILNASVFYRWTRTRRLAAQDSPSPPLSPAPTGGPPFVPVAPSTGTAMASNLSSAEWRFIQTALDAAERLVFDVSVESRIIVPGRAYDGSRRVQWPPPNPETGLREPLTVDATVAEATKTSHDPVSCVGIAYPLILLSKICNSGLSRCELTTLDKPHDSGTSSPNPPAAPASSSASRPEDVPVRQRAVLPGRKLAVLLSLGAAFLDQVAPTPAHPAAVHAKTLRLILKAGTWGQAGQQATAQAQDEVIGRASRGAGGAGQPSPPPSGPFSSAAQLLSAVLAQVTPSTPQAEGPPHGGPSAGFAFDHPSAEPSSSRSTLRHPAARPAPAPAFSSFLELATSALGEPLESSADMSAFPTPTFSHPSPTLPTSTSATAVALPPPFLAPPPFPNHHPHVPRPSSTEPPSLDTSTSFPAFEPFPRLTGAGSTAGFGAPGVTHAGVGMEVDADALGALDWSALEKQLGMESGSLSEGFAASVGARDDGASAGAASYGDAAEQYDWMSY</sequence>
<feature type="compositionally biased region" description="Pro residues" evidence="6">
    <location>
        <begin position="959"/>
        <end position="971"/>
    </location>
</feature>
<dbReference type="GO" id="GO:0008270">
    <property type="term" value="F:zinc ion binding"/>
    <property type="evidence" value="ECO:0007669"/>
    <property type="project" value="InterPro"/>
</dbReference>
<feature type="domain" description="Zn(2)-C6 fungal-type" evidence="7">
    <location>
        <begin position="17"/>
        <end position="48"/>
    </location>
</feature>
<evidence type="ECO:0000256" key="4">
    <source>
        <dbReference type="ARBA" id="ARBA00023163"/>
    </source>
</evidence>
<accession>A0A194S6R2</accession>
<feature type="compositionally biased region" description="Low complexity" evidence="6">
    <location>
        <begin position="934"/>
        <end position="958"/>
    </location>
</feature>
<name>A0A194S6R2_RHOGW</name>
<dbReference type="SUPFAM" id="SSF57701">
    <property type="entry name" value="Zn2/Cys6 DNA-binding domain"/>
    <property type="match status" value="1"/>
</dbReference>
<proteinExistence type="predicted"/>
<dbReference type="GeneID" id="28977134"/>
<comment type="subcellular location">
    <subcellularLocation>
        <location evidence="1">Nucleus</location>
    </subcellularLocation>
</comment>
<dbReference type="PROSITE" id="PS50048">
    <property type="entry name" value="ZN2_CY6_FUNGAL_2"/>
    <property type="match status" value="1"/>
</dbReference>
<feature type="region of interest" description="Disordered" evidence="6">
    <location>
        <begin position="866"/>
        <end position="908"/>
    </location>
</feature>
<feature type="compositionally biased region" description="Pro residues" evidence="6">
    <location>
        <begin position="604"/>
        <end position="620"/>
    </location>
</feature>
<keyword evidence="2" id="KW-0805">Transcription regulation</keyword>
<evidence type="ECO:0000256" key="2">
    <source>
        <dbReference type="ARBA" id="ARBA00023015"/>
    </source>
</evidence>
<dbReference type="Proteomes" id="UP000053890">
    <property type="component" value="Unassembled WGS sequence"/>
</dbReference>
<feature type="region of interest" description="Disordered" evidence="6">
    <location>
        <begin position="600"/>
        <end position="623"/>
    </location>
</feature>
<organism evidence="8 9">
    <name type="scientific">Rhodotorula graminis (strain WP1)</name>
    <dbReference type="NCBI Taxonomy" id="578459"/>
    <lineage>
        <taxon>Eukaryota</taxon>
        <taxon>Fungi</taxon>
        <taxon>Dikarya</taxon>
        <taxon>Basidiomycota</taxon>
        <taxon>Pucciniomycotina</taxon>
        <taxon>Microbotryomycetes</taxon>
        <taxon>Sporidiobolales</taxon>
        <taxon>Sporidiobolaceae</taxon>
        <taxon>Rhodotorula</taxon>
    </lineage>
</organism>
<feature type="region of interest" description="Disordered" evidence="6">
    <location>
        <begin position="192"/>
        <end position="220"/>
    </location>
</feature>
<dbReference type="InterPro" id="IPR001138">
    <property type="entry name" value="Zn2Cys6_DnaBD"/>
</dbReference>
<dbReference type="RefSeq" id="XP_018271150.1">
    <property type="nucleotide sequence ID" value="XM_018416686.1"/>
</dbReference>
<evidence type="ECO:0000313" key="9">
    <source>
        <dbReference type="Proteomes" id="UP000053890"/>
    </source>
</evidence>
<feature type="region of interest" description="Disordered" evidence="6">
    <location>
        <begin position="833"/>
        <end position="852"/>
    </location>
</feature>
<evidence type="ECO:0000256" key="5">
    <source>
        <dbReference type="ARBA" id="ARBA00023242"/>
    </source>
</evidence>
<gene>
    <name evidence="8" type="ORF">RHOBADRAFT_53133</name>
</gene>
<keyword evidence="3" id="KW-0238">DNA-binding</keyword>
<dbReference type="PROSITE" id="PS00463">
    <property type="entry name" value="ZN2_CY6_FUNGAL_1"/>
    <property type="match status" value="1"/>
</dbReference>
<dbReference type="OMA" id="RIDAWEL"/>
<dbReference type="EMBL" id="KQ474078">
    <property type="protein sequence ID" value="KPV75101.1"/>
    <property type="molecule type" value="Genomic_DNA"/>
</dbReference>
<evidence type="ECO:0000259" key="7">
    <source>
        <dbReference type="PROSITE" id="PS50048"/>
    </source>
</evidence>
<evidence type="ECO:0000256" key="3">
    <source>
        <dbReference type="ARBA" id="ARBA00023125"/>
    </source>
</evidence>
<dbReference type="GO" id="GO:0000976">
    <property type="term" value="F:transcription cis-regulatory region binding"/>
    <property type="evidence" value="ECO:0007669"/>
    <property type="project" value="TreeGrafter"/>
</dbReference>
<dbReference type="PANTHER" id="PTHR31845">
    <property type="entry name" value="FINGER DOMAIN PROTEIN, PUTATIVE-RELATED"/>
    <property type="match status" value="1"/>
</dbReference>
<dbReference type="SMART" id="SM00066">
    <property type="entry name" value="GAL4"/>
    <property type="match status" value="1"/>
</dbReference>
<reference evidence="8 9" key="1">
    <citation type="journal article" date="2015" name="Front. Microbiol.">
        <title>Genome sequence of the plant growth promoting endophytic yeast Rhodotorula graminis WP1.</title>
        <authorList>
            <person name="Firrincieli A."/>
            <person name="Otillar R."/>
            <person name="Salamov A."/>
            <person name="Schmutz J."/>
            <person name="Khan Z."/>
            <person name="Redman R.S."/>
            <person name="Fleck N.D."/>
            <person name="Lindquist E."/>
            <person name="Grigoriev I.V."/>
            <person name="Doty S.L."/>
        </authorList>
    </citation>
    <scope>NUCLEOTIDE SEQUENCE [LARGE SCALE GENOMIC DNA]</scope>
    <source>
        <strain evidence="8 9">WP1</strain>
    </source>
</reference>
<dbReference type="CDD" id="cd00067">
    <property type="entry name" value="GAL4"/>
    <property type="match status" value="1"/>
</dbReference>
<keyword evidence="4" id="KW-0804">Transcription</keyword>
<evidence type="ECO:0000256" key="6">
    <source>
        <dbReference type="SAM" id="MobiDB-lite"/>
    </source>
</evidence>
<protein>
    <recommendedName>
        <fullName evidence="7">Zn(2)-C6 fungal-type domain-containing protein</fullName>
    </recommendedName>
</protein>
<feature type="compositionally biased region" description="Polar residues" evidence="6">
    <location>
        <begin position="980"/>
        <end position="992"/>
    </location>
</feature>
<dbReference type="InterPro" id="IPR036864">
    <property type="entry name" value="Zn2-C6_fun-type_DNA-bd_sf"/>
</dbReference>